<dbReference type="Pfam" id="PF00106">
    <property type="entry name" value="adh_short"/>
    <property type="match status" value="1"/>
</dbReference>
<keyword evidence="2" id="KW-0560">Oxidoreductase</keyword>
<sequence length="287" mass="30777">MAPQTASTSLKGRNVLITGASMGIGKAIAIAYAAEGANLALLARSTDKLEAVAKEVRDTASSHGHKITVTVQTADVRESSSIKEAVSTAALHLSIDVGIGHSFDILINNAGLALSAPSPFWQQSIEDIATMTQTNLFGFMAVAHAMLNEGGMANAKRGTIVNVTSTTGLEVPPFPGEAVYHASKAFQEAFGNVLRNETVGTNIRILTLRPGVVQTHFHEQRVGYDQGQYDGFMDGIEALVAEDVAKAAVWMVQSEERVSIRAVDVIPSSQRTLQVFDREWERRNKSV</sequence>
<evidence type="ECO:0000256" key="1">
    <source>
        <dbReference type="ARBA" id="ARBA00006484"/>
    </source>
</evidence>
<dbReference type="InterPro" id="IPR036291">
    <property type="entry name" value="NAD(P)-bd_dom_sf"/>
</dbReference>
<comment type="similarity">
    <text evidence="1 3">Belongs to the short-chain dehydrogenases/reductases (SDR) family.</text>
</comment>
<protein>
    <submittedName>
        <fullName evidence="4">Uncharacterized protein</fullName>
    </submittedName>
</protein>
<gene>
    <name evidence="4" type="ORF">LTR62_006338</name>
</gene>
<dbReference type="PRINTS" id="PR00081">
    <property type="entry name" value="GDHRDH"/>
</dbReference>
<evidence type="ECO:0000313" key="5">
    <source>
        <dbReference type="Proteomes" id="UP001310890"/>
    </source>
</evidence>
<organism evidence="4 5">
    <name type="scientific">Meristemomyces frigidus</name>
    <dbReference type="NCBI Taxonomy" id="1508187"/>
    <lineage>
        <taxon>Eukaryota</taxon>
        <taxon>Fungi</taxon>
        <taxon>Dikarya</taxon>
        <taxon>Ascomycota</taxon>
        <taxon>Pezizomycotina</taxon>
        <taxon>Dothideomycetes</taxon>
        <taxon>Dothideomycetidae</taxon>
        <taxon>Mycosphaerellales</taxon>
        <taxon>Teratosphaeriaceae</taxon>
        <taxon>Meristemomyces</taxon>
    </lineage>
</organism>
<proteinExistence type="inferred from homology"/>
<dbReference type="InterPro" id="IPR002347">
    <property type="entry name" value="SDR_fam"/>
</dbReference>
<dbReference type="Proteomes" id="UP001310890">
    <property type="component" value="Unassembled WGS sequence"/>
</dbReference>
<dbReference type="FunFam" id="3.40.50.720:FF:000047">
    <property type="entry name" value="NADP-dependent L-serine/L-allo-threonine dehydrogenase"/>
    <property type="match status" value="1"/>
</dbReference>
<evidence type="ECO:0000313" key="4">
    <source>
        <dbReference type="EMBL" id="KAK5109971.1"/>
    </source>
</evidence>
<name>A0AAN7TC47_9PEZI</name>
<accession>A0AAN7TC47</accession>
<dbReference type="PANTHER" id="PTHR42901:SF1">
    <property type="entry name" value="ALCOHOL DEHYDROGENASE"/>
    <property type="match status" value="1"/>
</dbReference>
<evidence type="ECO:0000256" key="2">
    <source>
        <dbReference type="ARBA" id="ARBA00023002"/>
    </source>
</evidence>
<dbReference type="PRINTS" id="PR00080">
    <property type="entry name" value="SDRFAMILY"/>
</dbReference>
<dbReference type="GO" id="GO:0016616">
    <property type="term" value="F:oxidoreductase activity, acting on the CH-OH group of donors, NAD or NADP as acceptor"/>
    <property type="evidence" value="ECO:0007669"/>
    <property type="project" value="UniProtKB-ARBA"/>
</dbReference>
<dbReference type="AlphaFoldDB" id="A0AAN7TC47"/>
<dbReference type="SUPFAM" id="SSF51735">
    <property type="entry name" value="NAD(P)-binding Rossmann-fold domains"/>
    <property type="match status" value="1"/>
</dbReference>
<reference evidence="4" key="1">
    <citation type="submission" date="2023-08" db="EMBL/GenBank/DDBJ databases">
        <title>Black Yeasts Isolated from many extreme environments.</title>
        <authorList>
            <person name="Coleine C."/>
            <person name="Stajich J.E."/>
            <person name="Selbmann L."/>
        </authorList>
    </citation>
    <scope>NUCLEOTIDE SEQUENCE</scope>
    <source>
        <strain evidence="4">CCFEE 5401</strain>
    </source>
</reference>
<dbReference type="Gene3D" id="3.40.50.720">
    <property type="entry name" value="NAD(P)-binding Rossmann-like Domain"/>
    <property type="match status" value="1"/>
</dbReference>
<comment type="caution">
    <text evidence="4">The sequence shown here is derived from an EMBL/GenBank/DDBJ whole genome shotgun (WGS) entry which is preliminary data.</text>
</comment>
<evidence type="ECO:0000256" key="3">
    <source>
        <dbReference type="RuleBase" id="RU000363"/>
    </source>
</evidence>
<dbReference type="PANTHER" id="PTHR42901">
    <property type="entry name" value="ALCOHOL DEHYDROGENASE"/>
    <property type="match status" value="1"/>
</dbReference>
<dbReference type="EMBL" id="JAVRRL010000055">
    <property type="protein sequence ID" value="KAK5109971.1"/>
    <property type="molecule type" value="Genomic_DNA"/>
</dbReference>